<comment type="caution">
    <text evidence="2">The sequence shown here is derived from an EMBL/GenBank/DDBJ whole genome shotgun (WGS) entry which is preliminary data.</text>
</comment>
<name>A0A554LUL5_9BACT</name>
<protein>
    <submittedName>
        <fullName evidence="2">Uncharacterized protein</fullName>
    </submittedName>
</protein>
<gene>
    <name evidence="2" type="ORF">CEN88_319</name>
</gene>
<evidence type="ECO:0000256" key="1">
    <source>
        <dbReference type="SAM" id="MobiDB-lite"/>
    </source>
</evidence>
<dbReference type="AlphaFoldDB" id="A0A554LUL5"/>
<evidence type="ECO:0000313" key="3">
    <source>
        <dbReference type="Proteomes" id="UP000318711"/>
    </source>
</evidence>
<accession>A0A554LUL5</accession>
<sequence>MNVRYTKHPLGLRLGRPPDKPKPAVFVNPDEDYRTLTTGEIDKKDFDQFCQEMREKRSKPSITLS</sequence>
<dbReference type="EMBL" id="VMGL01000035">
    <property type="protein sequence ID" value="TSC96562.1"/>
    <property type="molecule type" value="Genomic_DNA"/>
</dbReference>
<dbReference type="Proteomes" id="UP000318711">
    <property type="component" value="Unassembled WGS sequence"/>
</dbReference>
<organism evidence="2 3">
    <name type="scientific">Candidatus Berkelbacteria bacterium Licking1014_2</name>
    <dbReference type="NCBI Taxonomy" id="2017146"/>
    <lineage>
        <taxon>Bacteria</taxon>
        <taxon>Candidatus Berkelbacteria</taxon>
    </lineage>
</organism>
<reference evidence="2 3" key="1">
    <citation type="submission" date="2017-07" db="EMBL/GenBank/DDBJ databases">
        <title>Mechanisms for carbon and nitrogen cycling indicate functional differentiation within the Candidate Phyla Radiation.</title>
        <authorList>
            <person name="Danczak R.E."/>
            <person name="Johnston M.D."/>
            <person name="Kenah C."/>
            <person name="Slattery M."/>
            <person name="Wrighton K.C."/>
            <person name="Wilkins M.J."/>
        </authorList>
    </citation>
    <scope>NUCLEOTIDE SEQUENCE [LARGE SCALE GENOMIC DNA]</scope>
    <source>
        <strain evidence="2">Licking1014_2</strain>
    </source>
</reference>
<proteinExistence type="predicted"/>
<evidence type="ECO:0000313" key="2">
    <source>
        <dbReference type="EMBL" id="TSC96562.1"/>
    </source>
</evidence>
<feature type="region of interest" description="Disordered" evidence="1">
    <location>
        <begin position="1"/>
        <end position="28"/>
    </location>
</feature>